<name>Q1ZVJ5_PHOAS</name>
<sequence>MAILDAYERTVIHTLFQVDVQARTRKVDSDKLSVVNIPTMIEVAQKIKETTSIHGTYHREYKTGNYRINLQDISFLNKEKNKIDINNSDFSSSCKYVCFLINAVDKNEAVTVIKNVKTNERHETAPIKANHEGYETSCHILICTDKGIRGDYESFVEQVPKLSFSLIRSFFNNLLLKVADTYPSEFSVSKEFGVVDGNGKAIKVRYKPIFNIKGKPDNDFLESLNSDNVSNVRLIKYNKKSISVDAHTIVNEEDHVINIKPSLYVDNMKTWFKQVGTFYKKQEFDCIKFTFKNEYGLTQTADLYTDEDNPSILELEKLLTKKSSIRGFNTALKDSYDNINQSIMLKLVTEHERGVV</sequence>
<dbReference type="RefSeq" id="WP_005365231.1">
    <property type="nucleotide sequence ID" value="NZ_CH902599.1"/>
</dbReference>
<organism evidence="1 2">
    <name type="scientific">Photobacterium angustum (strain S14 / CCUG 15956)</name>
    <name type="common">Vibrio sp. (strain S14 / CCUG 15956)</name>
    <dbReference type="NCBI Taxonomy" id="314292"/>
    <lineage>
        <taxon>Bacteria</taxon>
        <taxon>Pseudomonadati</taxon>
        <taxon>Pseudomonadota</taxon>
        <taxon>Gammaproteobacteria</taxon>
        <taxon>Vibrionales</taxon>
        <taxon>Vibrionaceae</taxon>
        <taxon>Photobacterium</taxon>
    </lineage>
</organism>
<dbReference type="AlphaFoldDB" id="Q1ZVJ5"/>
<reference evidence="1 2" key="1">
    <citation type="journal article" date="2009" name="Proc. Natl. Acad. Sci. U.S.A.">
        <title>The genomic basis of trophic strategy in marine bacteria.</title>
        <authorList>
            <person name="Lauro F.M."/>
            <person name="McDougald D."/>
            <person name="Thomas T."/>
            <person name="Williams T.J."/>
            <person name="Egan S."/>
            <person name="Rice S."/>
            <person name="DeMaere M.Z."/>
            <person name="Ting L."/>
            <person name="Ertan H."/>
            <person name="Johnson J."/>
            <person name="Ferriera S."/>
            <person name="Lapidus A."/>
            <person name="Anderson I."/>
            <person name="Kyrpides N."/>
            <person name="Munk A.C."/>
            <person name="Detter C."/>
            <person name="Han C.S."/>
            <person name="Brown M.V."/>
            <person name="Robb F.T."/>
            <person name="Kjelleberg S."/>
            <person name="Cavicchioli R."/>
        </authorList>
    </citation>
    <scope>NUCLEOTIDE SEQUENCE [LARGE SCALE GENOMIC DNA]</scope>
    <source>
        <strain evidence="1 2">S14</strain>
    </source>
</reference>
<dbReference type="HOGENOM" id="CLU_778137_0_0_6"/>
<dbReference type="Proteomes" id="UP000001603">
    <property type="component" value="Unassembled WGS sequence"/>
</dbReference>
<proteinExistence type="predicted"/>
<dbReference type="eggNOG" id="ENOG5033NGR">
    <property type="taxonomic scope" value="Bacteria"/>
</dbReference>
<evidence type="ECO:0000313" key="1">
    <source>
        <dbReference type="EMBL" id="EAS66065.1"/>
    </source>
</evidence>
<protein>
    <submittedName>
        <fullName evidence="1">Uncharacterized protein</fullName>
    </submittedName>
</protein>
<dbReference type="OrthoDB" id="6637033at2"/>
<dbReference type="EMBL" id="AAOJ01000001">
    <property type="protein sequence ID" value="EAS66065.1"/>
    <property type="molecule type" value="Genomic_DNA"/>
</dbReference>
<gene>
    <name evidence="1" type="ORF">VAS14_12149</name>
</gene>
<evidence type="ECO:0000313" key="2">
    <source>
        <dbReference type="Proteomes" id="UP000001603"/>
    </source>
</evidence>
<comment type="caution">
    <text evidence="1">The sequence shown here is derived from an EMBL/GenBank/DDBJ whole genome shotgun (WGS) entry which is preliminary data.</text>
</comment>
<accession>Q1ZVJ5</accession>